<proteinExistence type="predicted"/>
<evidence type="ECO:0000313" key="2">
    <source>
        <dbReference type="EMBL" id="GAH61178.1"/>
    </source>
</evidence>
<name>X1IUG2_9ZZZZ</name>
<feature type="non-terminal residue" evidence="2">
    <location>
        <position position="1"/>
    </location>
</feature>
<dbReference type="EMBL" id="BARU01016492">
    <property type="protein sequence ID" value="GAH61178.1"/>
    <property type="molecule type" value="Genomic_DNA"/>
</dbReference>
<accession>X1IUG2</accession>
<dbReference type="SUPFAM" id="SSF48452">
    <property type="entry name" value="TPR-like"/>
    <property type="match status" value="1"/>
</dbReference>
<protein>
    <submittedName>
        <fullName evidence="2">Uncharacterized protein</fullName>
    </submittedName>
</protein>
<dbReference type="AlphaFoldDB" id="X1IUG2"/>
<dbReference type="Gene3D" id="1.25.40.10">
    <property type="entry name" value="Tetratricopeptide repeat domain"/>
    <property type="match status" value="1"/>
</dbReference>
<organism evidence="2">
    <name type="scientific">marine sediment metagenome</name>
    <dbReference type="NCBI Taxonomy" id="412755"/>
    <lineage>
        <taxon>unclassified sequences</taxon>
        <taxon>metagenomes</taxon>
        <taxon>ecological metagenomes</taxon>
    </lineage>
</organism>
<keyword evidence="1" id="KW-0472">Membrane</keyword>
<reference evidence="2" key="1">
    <citation type="journal article" date="2014" name="Front. Microbiol.">
        <title>High frequency of phylogenetically diverse reductive dehalogenase-homologous genes in deep subseafloor sedimentary metagenomes.</title>
        <authorList>
            <person name="Kawai M."/>
            <person name="Futagami T."/>
            <person name="Toyoda A."/>
            <person name="Takaki Y."/>
            <person name="Nishi S."/>
            <person name="Hori S."/>
            <person name="Arai W."/>
            <person name="Tsubouchi T."/>
            <person name="Morono Y."/>
            <person name="Uchiyama I."/>
            <person name="Ito T."/>
            <person name="Fujiyama A."/>
            <person name="Inagaki F."/>
            <person name="Takami H."/>
        </authorList>
    </citation>
    <scope>NUCLEOTIDE SEQUENCE</scope>
    <source>
        <strain evidence="2">Expedition CK06-06</strain>
    </source>
</reference>
<evidence type="ECO:0000256" key="1">
    <source>
        <dbReference type="SAM" id="Phobius"/>
    </source>
</evidence>
<comment type="caution">
    <text evidence="2">The sequence shown here is derived from an EMBL/GenBank/DDBJ whole genome shotgun (WGS) entry which is preliminary data.</text>
</comment>
<dbReference type="InterPro" id="IPR011990">
    <property type="entry name" value="TPR-like_helical_dom_sf"/>
</dbReference>
<keyword evidence="1" id="KW-0812">Transmembrane</keyword>
<keyword evidence="1" id="KW-1133">Transmembrane helix</keyword>
<feature type="transmembrane region" description="Helical" evidence="1">
    <location>
        <begin position="21"/>
        <end position="40"/>
    </location>
</feature>
<sequence length="311" mass="34508">RAKPEREPTAAKAPHHIVIGNKSLAVIAVLAIIVAAWALLREPSPGAPPITSIAVLPLDNLMGDPAEEYFVDGMHEALISALSRISALTVISRTSAMRYRNTDMLVPEIAEELGVDAIVEGSVLKAGDQVRITAQLIDGRTDKHLWTEKYDRDLRNILSLHSEVAQAIARQIKVTLTPDEEARLADDRTVDPEAYKDYLLGRHYWTTMTVSEKGLEYFQQAVEKDSNYAPAYTGIADMYIIWGWVGSVPPNDIFPMAKAAAEKALQIDPDLAEAHTSLAWINLLYDWDWPAAESGFKRAIELNHSYAHAYH</sequence>
<dbReference type="Gene3D" id="3.40.50.10610">
    <property type="entry name" value="ABC-type transport auxiliary lipoprotein component"/>
    <property type="match status" value="1"/>
</dbReference>
<feature type="non-terminal residue" evidence="2">
    <location>
        <position position="311"/>
    </location>
</feature>
<gene>
    <name evidence="2" type="ORF">S03H2_27403</name>
</gene>